<feature type="compositionally biased region" description="Basic residues" evidence="5">
    <location>
        <begin position="1"/>
        <end position="11"/>
    </location>
</feature>
<dbReference type="InterPro" id="IPR003441">
    <property type="entry name" value="NAC-dom"/>
</dbReference>
<evidence type="ECO:0000313" key="7">
    <source>
        <dbReference type="Proteomes" id="UP000694864"/>
    </source>
</evidence>
<accession>A0ABM1QFR0</accession>
<feature type="region of interest" description="Disordered" evidence="5">
    <location>
        <begin position="1"/>
        <end position="46"/>
    </location>
</feature>
<keyword evidence="7" id="KW-1185">Reference proteome</keyword>
<evidence type="ECO:0000256" key="5">
    <source>
        <dbReference type="SAM" id="MobiDB-lite"/>
    </source>
</evidence>
<keyword evidence="4" id="KW-0539">Nucleus</keyword>
<proteinExistence type="predicted"/>
<reference evidence="7" key="1">
    <citation type="journal article" date="2014" name="Nat. Commun.">
        <title>The emerging biofuel crop Camelina sativa retains a highly undifferentiated hexaploid genome structure.</title>
        <authorList>
            <person name="Kagale S."/>
            <person name="Koh C."/>
            <person name="Nixon J."/>
            <person name="Bollina V."/>
            <person name="Clarke W.E."/>
            <person name="Tuteja R."/>
            <person name="Spillane C."/>
            <person name="Robinson S.J."/>
            <person name="Links M.G."/>
            <person name="Clarke C."/>
            <person name="Higgins E.E."/>
            <person name="Huebert T."/>
            <person name="Sharpe A.G."/>
            <person name="Parkin I.A."/>
        </authorList>
    </citation>
    <scope>NUCLEOTIDE SEQUENCE [LARGE SCALE GENOMIC DNA]</scope>
    <source>
        <strain evidence="7">cv. DH55</strain>
    </source>
</reference>
<keyword evidence="1" id="KW-0805">Transcription regulation</keyword>
<dbReference type="PANTHER" id="PTHR31714:SF10">
    <property type="entry name" value="F-BOX ASSOCIATED UBIQUITINATION EFFECTOR FAMILY PROTEIN-RELATED"/>
    <property type="match status" value="1"/>
</dbReference>
<dbReference type="InterPro" id="IPR036093">
    <property type="entry name" value="NAC_dom_sf"/>
</dbReference>
<feature type="domain" description="NAC" evidence="6">
    <location>
        <begin position="44"/>
        <end position="197"/>
    </location>
</feature>
<evidence type="ECO:0000256" key="3">
    <source>
        <dbReference type="ARBA" id="ARBA00023163"/>
    </source>
</evidence>
<evidence type="ECO:0000259" key="6">
    <source>
        <dbReference type="PROSITE" id="PS51005"/>
    </source>
</evidence>
<dbReference type="PANTHER" id="PTHR31714">
    <property type="entry name" value="F-BOX ASSOCIATED UBIQUITINATION EFFECTOR FAMILY PROTEIN-RELATED"/>
    <property type="match status" value="1"/>
</dbReference>
<dbReference type="GeneID" id="109126481"/>
<dbReference type="RefSeq" id="XP_019085598.1">
    <property type="nucleotide sequence ID" value="XM_019230053.1"/>
</dbReference>
<evidence type="ECO:0000256" key="2">
    <source>
        <dbReference type="ARBA" id="ARBA00023125"/>
    </source>
</evidence>
<evidence type="ECO:0000313" key="8">
    <source>
        <dbReference type="RefSeq" id="XP_019085598.1"/>
    </source>
</evidence>
<feature type="region of interest" description="Disordered" evidence="5">
    <location>
        <begin position="203"/>
        <end position="227"/>
    </location>
</feature>
<dbReference type="Proteomes" id="UP000694864">
    <property type="component" value="Chromosome 9"/>
</dbReference>
<evidence type="ECO:0000256" key="4">
    <source>
        <dbReference type="ARBA" id="ARBA00023242"/>
    </source>
</evidence>
<protein>
    <submittedName>
        <fullName evidence="8">NAC domain-containing protein 86-like</fullName>
    </submittedName>
</protein>
<sequence>MSMPGRNKRKERSLPEAESEPSGNPSSSADHSLSSPPPTRRFSFPPGFNFRPNDLDVFLLLCRKRDYLGGNRDFLVDLPIHLVNIYESNPGELTVKFKKGNDTEWFFISKKNKMGKGGKKQKRYDKGGYWHATVGSNEIDGGQGLVGNKTALRYYVGKQPNGVKTSWLMHEYWVDQCPPSASARYLCDYSLCKIYRSTQAINKQKKAEDEENEQQQPPTVDYHQPQPHHDILRINNNIMISAAAEE</sequence>
<dbReference type="SUPFAM" id="SSF101941">
    <property type="entry name" value="NAC domain"/>
    <property type="match status" value="1"/>
</dbReference>
<feature type="compositionally biased region" description="Low complexity" evidence="5">
    <location>
        <begin position="25"/>
        <end position="46"/>
    </location>
</feature>
<name>A0ABM1QFR0_CAMSA</name>
<dbReference type="Pfam" id="PF02365">
    <property type="entry name" value="NAM"/>
    <property type="match status" value="1"/>
</dbReference>
<dbReference type="Gene3D" id="2.170.150.80">
    <property type="entry name" value="NAC domain"/>
    <property type="match status" value="1"/>
</dbReference>
<evidence type="ECO:0000256" key="1">
    <source>
        <dbReference type="ARBA" id="ARBA00023015"/>
    </source>
</evidence>
<keyword evidence="3" id="KW-0804">Transcription</keyword>
<dbReference type="PROSITE" id="PS51005">
    <property type="entry name" value="NAC"/>
    <property type="match status" value="1"/>
</dbReference>
<reference evidence="8" key="2">
    <citation type="submission" date="2025-08" db="UniProtKB">
        <authorList>
            <consortium name="RefSeq"/>
        </authorList>
    </citation>
    <scope>IDENTIFICATION</scope>
    <source>
        <tissue evidence="8">Leaf</tissue>
    </source>
</reference>
<gene>
    <name evidence="8" type="primary">LOC109126481</name>
</gene>
<organism evidence="7 8">
    <name type="scientific">Camelina sativa</name>
    <name type="common">False flax</name>
    <name type="synonym">Myagrum sativum</name>
    <dbReference type="NCBI Taxonomy" id="90675"/>
    <lineage>
        <taxon>Eukaryota</taxon>
        <taxon>Viridiplantae</taxon>
        <taxon>Streptophyta</taxon>
        <taxon>Embryophyta</taxon>
        <taxon>Tracheophyta</taxon>
        <taxon>Spermatophyta</taxon>
        <taxon>Magnoliopsida</taxon>
        <taxon>eudicotyledons</taxon>
        <taxon>Gunneridae</taxon>
        <taxon>Pentapetalae</taxon>
        <taxon>rosids</taxon>
        <taxon>malvids</taxon>
        <taxon>Brassicales</taxon>
        <taxon>Brassicaceae</taxon>
        <taxon>Camelineae</taxon>
        <taxon>Camelina</taxon>
    </lineage>
</organism>
<keyword evidence="2" id="KW-0238">DNA-binding</keyword>